<keyword evidence="5 12" id="KW-0812">Transmembrane</keyword>
<evidence type="ECO:0000256" key="2">
    <source>
        <dbReference type="ARBA" id="ARBA00007737"/>
    </source>
</evidence>
<evidence type="ECO:0000313" key="14">
    <source>
        <dbReference type="Proteomes" id="UP000822688"/>
    </source>
</evidence>
<dbReference type="PIRSF" id="PIRSF009360">
    <property type="entry name" value="UCP009360"/>
    <property type="match status" value="1"/>
</dbReference>
<comment type="caution">
    <text evidence="13">The sequence shown here is derived from an EMBL/GenBank/DDBJ whole genome shotgun (WGS) entry which is preliminary data.</text>
</comment>
<sequence length="500" mass="57077">MKGFGRGPPRLRWWFGLVGVCLLLMFMAASFPQLRSKFLTSAPFLCVKDEFRTRCPPVAGSASLWENPRIATKDWRACAEEIPDNYQPPPGDDGGNGYIGIIAEGGLNQQRISIINAVAVARILNCTLILPVFKQDSIWKDSTQFADVFDVDHFINYLKADVRIIREPPNWIPHHKVFYSSIGFTIKNIPKYASAEFYIQNVLPRIKEKKLMSLKPFVDRLGYENVPLEINKLRCRVNYHALKFLSETEQMADILVSRMHNRTGKPHPFMALHLRFEKGMVGLSFCDFVGTREEKAALREYRKKEWPRRFKNDTIMWKEALCKRKQGKCPMEPGEISLVLKAMGYTKDSQIYVASGPVYGGDTRMRPLQRMFPNLVRKDDLASKEELAPFQKHVTSLAALDFLVCLKSDVYVMTHGGNFAKLIIGARRYHGHAQKSIKPNKGLMAYALGDPYMSWPRFMHQVAEMHQGRTGLPEATFPGYDIWENPLSPCMCSSTRAMIP</sequence>
<evidence type="ECO:0000313" key="13">
    <source>
        <dbReference type="EMBL" id="KAG0587483.1"/>
    </source>
</evidence>
<evidence type="ECO:0000256" key="10">
    <source>
        <dbReference type="ARBA" id="ARBA00023277"/>
    </source>
</evidence>
<dbReference type="InterPro" id="IPR019378">
    <property type="entry name" value="GDP-Fuc_O-FucTrfase"/>
</dbReference>
<dbReference type="CDD" id="cd11299">
    <property type="entry name" value="O-FucT_plant"/>
    <property type="match status" value="1"/>
</dbReference>
<dbReference type="AlphaFoldDB" id="A0A8T0IYJ7"/>
<evidence type="ECO:0000256" key="4">
    <source>
        <dbReference type="ARBA" id="ARBA00022679"/>
    </source>
</evidence>
<comment type="similarity">
    <text evidence="2">Belongs to the glycosyltransferase GT106 family.</text>
</comment>
<keyword evidence="3" id="KW-0328">Glycosyltransferase</keyword>
<dbReference type="PANTHER" id="PTHR31933">
    <property type="entry name" value="O-FUCOSYLTRANSFERASE 2-RELATED"/>
    <property type="match status" value="1"/>
</dbReference>
<evidence type="ECO:0000256" key="12">
    <source>
        <dbReference type="SAM" id="Phobius"/>
    </source>
</evidence>
<keyword evidence="10" id="KW-0119">Carbohydrate metabolism</keyword>
<evidence type="ECO:0000256" key="7">
    <source>
        <dbReference type="ARBA" id="ARBA00023136"/>
    </source>
</evidence>
<evidence type="ECO:0000256" key="9">
    <source>
        <dbReference type="ARBA" id="ARBA00023253"/>
    </source>
</evidence>
<proteinExistence type="inferred from homology"/>
<evidence type="ECO:0000256" key="11">
    <source>
        <dbReference type="ARBA" id="ARBA00030350"/>
    </source>
</evidence>
<keyword evidence="8" id="KW-0325">Glycoprotein</keyword>
<keyword evidence="4" id="KW-0808">Transferase</keyword>
<evidence type="ECO:0000256" key="8">
    <source>
        <dbReference type="ARBA" id="ARBA00023180"/>
    </source>
</evidence>
<keyword evidence="6 12" id="KW-1133">Transmembrane helix</keyword>
<name>A0A8T0IYJ7_CERPU</name>
<keyword evidence="7 12" id="KW-0472">Membrane</keyword>
<dbReference type="EMBL" id="CM026422">
    <property type="protein sequence ID" value="KAG0587483.1"/>
    <property type="molecule type" value="Genomic_DNA"/>
</dbReference>
<evidence type="ECO:0000256" key="3">
    <source>
        <dbReference type="ARBA" id="ARBA00022676"/>
    </source>
</evidence>
<comment type="subcellular location">
    <subcellularLocation>
        <location evidence="1">Membrane</location>
        <topology evidence="1">Single-pass membrane protein</topology>
    </subcellularLocation>
</comment>
<protein>
    <recommendedName>
        <fullName evidence="11">O-fucosyltransferase family protein</fullName>
    </recommendedName>
</protein>
<keyword evidence="9" id="KW-0294">Fucose metabolism</keyword>
<evidence type="ECO:0000256" key="6">
    <source>
        <dbReference type="ARBA" id="ARBA00022989"/>
    </source>
</evidence>
<organism evidence="13 14">
    <name type="scientific">Ceratodon purpureus</name>
    <name type="common">Fire moss</name>
    <name type="synonym">Dicranum purpureum</name>
    <dbReference type="NCBI Taxonomy" id="3225"/>
    <lineage>
        <taxon>Eukaryota</taxon>
        <taxon>Viridiplantae</taxon>
        <taxon>Streptophyta</taxon>
        <taxon>Embryophyta</taxon>
        <taxon>Bryophyta</taxon>
        <taxon>Bryophytina</taxon>
        <taxon>Bryopsida</taxon>
        <taxon>Dicranidae</taxon>
        <taxon>Pseudoditrichales</taxon>
        <taxon>Ditrichaceae</taxon>
        <taxon>Ceratodon</taxon>
    </lineage>
</organism>
<gene>
    <name evidence="13" type="ORF">KC19_2G167700</name>
</gene>
<dbReference type="PANTHER" id="PTHR31933:SF1">
    <property type="entry name" value="PROTEIN PECTIC ARABINOGALACTAN SYNTHESIS-RELATED"/>
    <property type="match status" value="1"/>
</dbReference>
<evidence type="ECO:0000256" key="1">
    <source>
        <dbReference type="ARBA" id="ARBA00004167"/>
    </source>
</evidence>
<dbReference type="GO" id="GO:0016020">
    <property type="term" value="C:membrane"/>
    <property type="evidence" value="ECO:0007669"/>
    <property type="project" value="UniProtKB-SubCell"/>
</dbReference>
<dbReference type="GO" id="GO:0006004">
    <property type="term" value="P:fucose metabolic process"/>
    <property type="evidence" value="ECO:0007669"/>
    <property type="project" value="UniProtKB-KW"/>
</dbReference>
<dbReference type="GO" id="GO:0016757">
    <property type="term" value="F:glycosyltransferase activity"/>
    <property type="evidence" value="ECO:0007669"/>
    <property type="project" value="UniProtKB-KW"/>
</dbReference>
<dbReference type="InterPro" id="IPR024709">
    <property type="entry name" value="FucosylTrfase_pln"/>
</dbReference>
<dbReference type="Gene3D" id="3.40.50.11350">
    <property type="match status" value="1"/>
</dbReference>
<evidence type="ECO:0000256" key="5">
    <source>
        <dbReference type="ARBA" id="ARBA00022692"/>
    </source>
</evidence>
<reference evidence="13" key="1">
    <citation type="submission" date="2020-06" db="EMBL/GenBank/DDBJ databases">
        <title>WGS assembly of Ceratodon purpureus strain R40.</title>
        <authorList>
            <person name="Carey S.B."/>
            <person name="Jenkins J."/>
            <person name="Shu S."/>
            <person name="Lovell J.T."/>
            <person name="Sreedasyam A."/>
            <person name="Maumus F."/>
            <person name="Tiley G.P."/>
            <person name="Fernandez-Pozo N."/>
            <person name="Barry K."/>
            <person name="Chen C."/>
            <person name="Wang M."/>
            <person name="Lipzen A."/>
            <person name="Daum C."/>
            <person name="Saski C.A."/>
            <person name="Payton A.C."/>
            <person name="Mcbreen J.C."/>
            <person name="Conrad R.E."/>
            <person name="Kollar L.M."/>
            <person name="Olsson S."/>
            <person name="Huttunen S."/>
            <person name="Landis J.B."/>
            <person name="Wickett N.J."/>
            <person name="Johnson M.G."/>
            <person name="Rensing S.A."/>
            <person name="Grimwood J."/>
            <person name="Schmutz J."/>
            <person name="Mcdaniel S.F."/>
        </authorList>
    </citation>
    <scope>NUCLEOTIDE SEQUENCE</scope>
    <source>
        <strain evidence="13">R40</strain>
    </source>
</reference>
<dbReference type="Pfam" id="PF10250">
    <property type="entry name" value="O-FucT"/>
    <property type="match status" value="1"/>
</dbReference>
<accession>A0A8T0IYJ7</accession>
<feature type="transmembrane region" description="Helical" evidence="12">
    <location>
        <begin position="12"/>
        <end position="31"/>
    </location>
</feature>
<dbReference type="InterPro" id="IPR052272">
    <property type="entry name" value="GT106_glycosyltransferase"/>
</dbReference>
<keyword evidence="14" id="KW-1185">Reference proteome</keyword>
<dbReference type="Proteomes" id="UP000822688">
    <property type="component" value="Chromosome 2"/>
</dbReference>